<accession>A0A1M5KF74</accession>
<dbReference type="InterPro" id="IPR036255">
    <property type="entry name" value="YgfB-like_sf"/>
</dbReference>
<keyword evidence="3" id="KW-1185">Reference proteome</keyword>
<dbReference type="PANTHER" id="PTHR37528">
    <property type="entry name" value="UPF0149 PROTEIN YGFB"/>
    <property type="match status" value="1"/>
</dbReference>
<dbReference type="SUPFAM" id="SSF101327">
    <property type="entry name" value="YgfB-like"/>
    <property type="match status" value="1"/>
</dbReference>
<dbReference type="Gene3D" id="1.20.120.740">
    <property type="entry name" value="YgfB uncharacterised protein family UPF0149, PF03695"/>
    <property type="match status" value="1"/>
</dbReference>
<proteinExistence type="inferred from homology"/>
<dbReference type="EMBL" id="FQVF01000023">
    <property type="protein sequence ID" value="SHG51260.1"/>
    <property type="molecule type" value="Genomic_DNA"/>
</dbReference>
<reference evidence="3" key="1">
    <citation type="submission" date="2016-11" db="EMBL/GenBank/DDBJ databases">
        <authorList>
            <person name="Varghese N."/>
            <person name="Submissions S."/>
        </authorList>
    </citation>
    <scope>NUCLEOTIDE SEQUENCE [LARGE SCALE GENOMIC DNA]</scope>
    <source>
        <strain evidence="3">DSM 16579</strain>
    </source>
</reference>
<dbReference type="Pfam" id="PF03695">
    <property type="entry name" value="UPF0149"/>
    <property type="match status" value="1"/>
</dbReference>
<evidence type="ECO:0000313" key="2">
    <source>
        <dbReference type="EMBL" id="SHG51260.1"/>
    </source>
</evidence>
<dbReference type="Proteomes" id="UP000184517">
    <property type="component" value="Unassembled WGS sequence"/>
</dbReference>
<sequence length="196" mass="21824">MSTEMLKDALDFDLIADVFVTESITASPSELHGQLCGYLASGVTLPLEDWLSMVVEFCDIEGWKEEASRAVIVELYTATLTLFQNGEFALVPSISDDDAELCERGVTLAQWAHGFLAGYGLSGQKKDLSDETKQILRDFANISGMQAEMRALEDNNDNEADLTELVEYVRLSAMMLYTEHHDINPDVDHTKQNSLH</sequence>
<evidence type="ECO:0000256" key="1">
    <source>
        <dbReference type="ARBA" id="ARBA00038308"/>
    </source>
</evidence>
<dbReference type="GO" id="GO:0005829">
    <property type="term" value="C:cytosol"/>
    <property type="evidence" value="ECO:0007669"/>
    <property type="project" value="TreeGrafter"/>
</dbReference>
<dbReference type="OrthoDB" id="9783391at2"/>
<evidence type="ECO:0000313" key="3">
    <source>
        <dbReference type="Proteomes" id="UP000184517"/>
    </source>
</evidence>
<gene>
    <name evidence="2" type="ORF">SAMN02745753_04041</name>
</gene>
<protein>
    <recommendedName>
        <fullName evidence="4">YecA family protein</fullName>
    </recommendedName>
</protein>
<dbReference type="RefSeq" id="WP_072841552.1">
    <property type="nucleotide sequence ID" value="NZ_FQVF01000023.1"/>
</dbReference>
<dbReference type="InterPro" id="IPR011978">
    <property type="entry name" value="YgfB-like"/>
</dbReference>
<dbReference type="PANTHER" id="PTHR37528:SF1">
    <property type="entry name" value="UPF0149 PROTEIN YGFB"/>
    <property type="match status" value="1"/>
</dbReference>
<evidence type="ECO:0008006" key="4">
    <source>
        <dbReference type="Google" id="ProtNLM"/>
    </source>
</evidence>
<dbReference type="STRING" id="1122206.SAMN02745753_04041"/>
<comment type="similarity">
    <text evidence="1">Belongs to the UPF0149 family.</text>
</comment>
<organism evidence="2 3">
    <name type="scientific">Marinomonas polaris DSM 16579</name>
    <dbReference type="NCBI Taxonomy" id="1122206"/>
    <lineage>
        <taxon>Bacteria</taxon>
        <taxon>Pseudomonadati</taxon>
        <taxon>Pseudomonadota</taxon>
        <taxon>Gammaproteobacteria</taxon>
        <taxon>Oceanospirillales</taxon>
        <taxon>Oceanospirillaceae</taxon>
        <taxon>Marinomonas</taxon>
    </lineage>
</organism>
<name>A0A1M5KF74_9GAMM</name>
<dbReference type="AlphaFoldDB" id="A0A1M5KF74"/>